<dbReference type="CDD" id="cd08871">
    <property type="entry name" value="START_STARD10-like"/>
    <property type="match status" value="1"/>
</dbReference>
<dbReference type="Pfam" id="PF01852">
    <property type="entry name" value="START"/>
    <property type="match status" value="1"/>
</dbReference>
<dbReference type="GO" id="GO:0005829">
    <property type="term" value="C:cytosol"/>
    <property type="evidence" value="ECO:0007669"/>
    <property type="project" value="UniProtKB-ARBA"/>
</dbReference>
<dbReference type="SUPFAM" id="SSF55961">
    <property type="entry name" value="Bet v1-like"/>
    <property type="match status" value="1"/>
</dbReference>
<keyword evidence="9" id="KW-0445">Lipid transport</keyword>
<accession>A0AAW2HCZ8</accession>
<keyword evidence="12" id="KW-0472">Membrane</keyword>
<keyword evidence="4" id="KW-0813">Transport</keyword>
<dbReference type="PANTHER" id="PTHR19308:SF14">
    <property type="entry name" value="START DOMAIN-CONTAINING PROTEIN"/>
    <property type="match status" value="1"/>
</dbReference>
<evidence type="ECO:0000256" key="14">
    <source>
        <dbReference type="ARBA" id="ARBA00070345"/>
    </source>
</evidence>
<feature type="region of interest" description="Disordered" evidence="17">
    <location>
        <begin position="275"/>
        <end position="329"/>
    </location>
</feature>
<evidence type="ECO:0000256" key="12">
    <source>
        <dbReference type="ARBA" id="ARBA00023136"/>
    </source>
</evidence>
<keyword evidence="6" id="KW-0597">Phosphoprotein</keyword>
<evidence type="ECO:0000256" key="16">
    <source>
        <dbReference type="ARBA" id="ARBA00080073"/>
    </source>
</evidence>
<feature type="domain" description="START" evidence="18">
    <location>
        <begin position="26"/>
        <end position="215"/>
    </location>
</feature>
<feature type="compositionally biased region" description="Polar residues" evidence="17">
    <location>
        <begin position="313"/>
        <end position="322"/>
    </location>
</feature>
<evidence type="ECO:0000256" key="17">
    <source>
        <dbReference type="SAM" id="MobiDB-lite"/>
    </source>
</evidence>
<proteinExistence type="predicted"/>
<dbReference type="InterPro" id="IPR023393">
    <property type="entry name" value="START-like_dom_sf"/>
</dbReference>
<dbReference type="GO" id="GO:0006869">
    <property type="term" value="P:lipid transport"/>
    <property type="evidence" value="ECO:0007669"/>
    <property type="project" value="UniProtKB-KW"/>
</dbReference>
<evidence type="ECO:0000256" key="11">
    <source>
        <dbReference type="ARBA" id="ARBA00023121"/>
    </source>
</evidence>
<name>A0AAW2HCZ8_9NEOP</name>
<comment type="caution">
    <text evidence="19">The sequence shown here is derived from an EMBL/GenBank/DDBJ whole genome shotgun (WGS) entry which is preliminary data.</text>
</comment>
<comment type="subcellular location">
    <subcellularLocation>
        <location evidence="1">Cell projection</location>
        <location evidence="1">Cilium</location>
        <location evidence="1">Flagellum</location>
    </subcellularLocation>
    <subcellularLocation>
        <location evidence="3">Cytoplasm</location>
    </subcellularLocation>
    <subcellularLocation>
        <location evidence="2">Membrane</location>
    </subcellularLocation>
</comment>
<evidence type="ECO:0000256" key="3">
    <source>
        <dbReference type="ARBA" id="ARBA00004496"/>
    </source>
</evidence>
<keyword evidence="11" id="KW-0446">Lipid-binding</keyword>
<dbReference type="GO" id="GO:0016020">
    <property type="term" value="C:membrane"/>
    <property type="evidence" value="ECO:0007669"/>
    <property type="project" value="UniProtKB-SubCell"/>
</dbReference>
<evidence type="ECO:0000256" key="8">
    <source>
        <dbReference type="ARBA" id="ARBA00022990"/>
    </source>
</evidence>
<keyword evidence="13" id="KW-0966">Cell projection</keyword>
<gene>
    <name evidence="19" type="ORF">PYX00_009745</name>
</gene>
<keyword evidence="7" id="KW-0282">Flagellum</keyword>
<protein>
    <recommendedName>
        <fullName evidence="14">START domain-containing protein 10</fullName>
    </recommendedName>
    <alternativeName>
        <fullName evidence="15">PCTP-like protein</fullName>
    </alternativeName>
    <alternativeName>
        <fullName evidence="16">StAR-related lipid transfer protein 10</fullName>
    </alternativeName>
</protein>
<organism evidence="19">
    <name type="scientific">Menopon gallinae</name>
    <name type="common">poultry shaft louse</name>
    <dbReference type="NCBI Taxonomy" id="328185"/>
    <lineage>
        <taxon>Eukaryota</taxon>
        <taxon>Metazoa</taxon>
        <taxon>Ecdysozoa</taxon>
        <taxon>Arthropoda</taxon>
        <taxon>Hexapoda</taxon>
        <taxon>Insecta</taxon>
        <taxon>Pterygota</taxon>
        <taxon>Neoptera</taxon>
        <taxon>Paraneoptera</taxon>
        <taxon>Psocodea</taxon>
        <taxon>Troctomorpha</taxon>
        <taxon>Phthiraptera</taxon>
        <taxon>Amblycera</taxon>
        <taxon>Menoponidae</taxon>
        <taxon>Menopon</taxon>
    </lineage>
</organism>
<dbReference type="GO" id="GO:0031514">
    <property type="term" value="C:motile cilium"/>
    <property type="evidence" value="ECO:0007669"/>
    <property type="project" value="UniProtKB-SubCell"/>
</dbReference>
<keyword evidence="10" id="KW-0969">Cilium</keyword>
<evidence type="ECO:0000256" key="4">
    <source>
        <dbReference type="ARBA" id="ARBA00022448"/>
    </source>
</evidence>
<evidence type="ECO:0000256" key="10">
    <source>
        <dbReference type="ARBA" id="ARBA00023069"/>
    </source>
</evidence>
<dbReference type="Gene3D" id="3.30.530.20">
    <property type="match status" value="1"/>
</dbReference>
<dbReference type="FunFam" id="3.30.530.20:FF:000008">
    <property type="entry name" value="START domain containing 10"/>
    <property type="match status" value="1"/>
</dbReference>
<evidence type="ECO:0000313" key="19">
    <source>
        <dbReference type="EMBL" id="KAL0267493.1"/>
    </source>
</evidence>
<evidence type="ECO:0000256" key="7">
    <source>
        <dbReference type="ARBA" id="ARBA00022846"/>
    </source>
</evidence>
<dbReference type="InterPro" id="IPR002913">
    <property type="entry name" value="START_lipid-bd_dom"/>
</dbReference>
<reference evidence="19" key="1">
    <citation type="journal article" date="2024" name="Gigascience">
        <title>Chromosome-level genome of the poultry shaft louse Menopon gallinae provides insight into the host-switching and adaptive evolution of parasitic lice.</title>
        <authorList>
            <person name="Xu Y."/>
            <person name="Ma L."/>
            <person name="Liu S."/>
            <person name="Liang Y."/>
            <person name="Liu Q."/>
            <person name="He Z."/>
            <person name="Tian L."/>
            <person name="Duan Y."/>
            <person name="Cai W."/>
            <person name="Li H."/>
            <person name="Song F."/>
        </authorList>
    </citation>
    <scope>NUCLEOTIDE SEQUENCE</scope>
    <source>
        <strain evidence="19">Cailab_2023a</strain>
    </source>
</reference>
<sequence>MSTSFPYFLARISEDSDFRKLKDMATNHEGWSVDYDRATVKVWSKQTDESSFNMVKVWVCFANVNCLDLYDTIHDPEYRKQWDPHMLYGTEIGYLNPNNDICYYSMYCPAPLRNRDFVLQRSWLDAGTEFYILNHSVYHKDYPPKKGFIRAISYFTGYFIKCNTVSRNAYGCELHYVTRCNPQGDLPPWIVNKCTQILAPKYVRQIEKAARGYAAWKEHHNPNFKPWIHPEQKTATKISVTDCVPTREDLDSNPALRKVNFEMYYALMKREPKSNEQLGKKGYKDHSSRPSRAESEKSKTGRTSSEARAGKSAEQSESSPSLKRNKKKNRFNSLLNCTICRKGS</sequence>
<evidence type="ECO:0000256" key="6">
    <source>
        <dbReference type="ARBA" id="ARBA00022553"/>
    </source>
</evidence>
<evidence type="ECO:0000256" key="15">
    <source>
        <dbReference type="ARBA" id="ARBA00076937"/>
    </source>
</evidence>
<dbReference type="SMART" id="SM00234">
    <property type="entry name" value="START"/>
    <property type="match status" value="1"/>
</dbReference>
<keyword evidence="5" id="KW-0963">Cytoplasm</keyword>
<dbReference type="GO" id="GO:0008289">
    <property type="term" value="F:lipid binding"/>
    <property type="evidence" value="ECO:0007669"/>
    <property type="project" value="UniProtKB-KW"/>
</dbReference>
<dbReference type="EMBL" id="JARGDH010000005">
    <property type="protein sequence ID" value="KAL0267493.1"/>
    <property type="molecule type" value="Genomic_DNA"/>
</dbReference>
<feature type="compositionally biased region" description="Basic and acidic residues" evidence="17">
    <location>
        <begin position="275"/>
        <end position="299"/>
    </location>
</feature>
<evidence type="ECO:0000256" key="1">
    <source>
        <dbReference type="ARBA" id="ARBA00004230"/>
    </source>
</evidence>
<evidence type="ECO:0000256" key="2">
    <source>
        <dbReference type="ARBA" id="ARBA00004370"/>
    </source>
</evidence>
<evidence type="ECO:0000256" key="13">
    <source>
        <dbReference type="ARBA" id="ARBA00023273"/>
    </source>
</evidence>
<evidence type="ECO:0000256" key="5">
    <source>
        <dbReference type="ARBA" id="ARBA00022490"/>
    </source>
</evidence>
<evidence type="ECO:0000259" key="18">
    <source>
        <dbReference type="PROSITE" id="PS50848"/>
    </source>
</evidence>
<dbReference type="AlphaFoldDB" id="A0AAW2HCZ8"/>
<dbReference type="InterPro" id="IPR041951">
    <property type="entry name" value="STARD10_START"/>
</dbReference>
<keyword evidence="8" id="KW-0007">Acetylation</keyword>
<dbReference type="PROSITE" id="PS50848">
    <property type="entry name" value="START"/>
    <property type="match status" value="1"/>
</dbReference>
<dbReference type="InterPro" id="IPR051213">
    <property type="entry name" value="START_lipid_transfer"/>
</dbReference>
<evidence type="ECO:0000256" key="9">
    <source>
        <dbReference type="ARBA" id="ARBA00023055"/>
    </source>
</evidence>
<dbReference type="PANTHER" id="PTHR19308">
    <property type="entry name" value="PHOSPHATIDYLCHOLINE TRANSFER PROTEIN"/>
    <property type="match status" value="1"/>
</dbReference>